<accession>A0AAP9KIZ8</accession>
<dbReference type="Pfam" id="PF00577">
    <property type="entry name" value="Usher"/>
    <property type="match status" value="1"/>
</dbReference>
<evidence type="ECO:0000313" key="3">
    <source>
        <dbReference type="Proteomes" id="UP000405075"/>
    </source>
</evidence>
<feature type="chain" id="PRO_5042962220" evidence="1">
    <location>
        <begin position="24"/>
        <end position="769"/>
    </location>
</feature>
<proteinExistence type="predicted"/>
<dbReference type="GO" id="GO:0015473">
    <property type="term" value="F:fimbrial usher porin activity"/>
    <property type="evidence" value="ECO:0007669"/>
    <property type="project" value="InterPro"/>
</dbReference>
<dbReference type="GO" id="GO:0009279">
    <property type="term" value="C:cell outer membrane"/>
    <property type="evidence" value="ECO:0007669"/>
    <property type="project" value="TreeGrafter"/>
</dbReference>
<dbReference type="PANTHER" id="PTHR30451:SF5">
    <property type="entry name" value="SLR0019 PROTEIN"/>
    <property type="match status" value="1"/>
</dbReference>
<dbReference type="PANTHER" id="PTHR30451">
    <property type="entry name" value="OUTER MEMBRANE USHER PROTEIN"/>
    <property type="match status" value="1"/>
</dbReference>
<dbReference type="InterPro" id="IPR042186">
    <property type="entry name" value="FimD_plug_dom"/>
</dbReference>
<reference evidence="3" key="1">
    <citation type="submission" date="2019-11" db="EMBL/GenBank/DDBJ databases">
        <title>Escherichia coli 1916D6.</title>
        <authorList>
            <person name="Yao H."/>
            <person name="Du X."/>
            <person name="Yu R."/>
            <person name="Li A."/>
        </authorList>
    </citation>
    <scope>NUCLEOTIDE SEQUENCE [LARGE SCALE GENOMIC DNA]</scope>
    <source>
        <strain evidence="3">19110F47</strain>
    </source>
</reference>
<dbReference type="AlphaFoldDB" id="A0AAP9KIZ8"/>
<gene>
    <name evidence="2" type="ORF">GJD93_03860</name>
</gene>
<dbReference type="EMBL" id="CP046045">
    <property type="protein sequence ID" value="QGM26880.1"/>
    <property type="molecule type" value="Genomic_DNA"/>
</dbReference>
<feature type="signal peptide" evidence="1">
    <location>
        <begin position="1"/>
        <end position="23"/>
    </location>
</feature>
<dbReference type="InterPro" id="IPR000015">
    <property type="entry name" value="Fimb_usher"/>
</dbReference>
<dbReference type="RefSeq" id="WP_154320370.1">
    <property type="nucleotide sequence ID" value="NZ_CP046045.1"/>
</dbReference>
<dbReference type="Proteomes" id="UP000405075">
    <property type="component" value="Chromosome"/>
</dbReference>
<dbReference type="GO" id="GO:0009297">
    <property type="term" value="P:pilus assembly"/>
    <property type="evidence" value="ECO:0007669"/>
    <property type="project" value="InterPro"/>
</dbReference>
<dbReference type="Gene3D" id="2.60.40.3110">
    <property type="match status" value="1"/>
</dbReference>
<name>A0AAP9KIZ8_9GAMM</name>
<sequence length="769" mass="87278">MHRTRLFFALQSVLWGIPLQAAAAQPEMVLNSVWLNGVDRVIESLVLQQDGQRYMECEVLQQLGLQQDRLQKHSAQTQFCSVTTNEIQSEQDFALQAIKLTVPASYFIDAQFTQTHAIPSKADLGGFLNYDVLYARYDNYNEINGLAELGVFKDYWIFKNAMMYRKEVEQDQDKLLRLNTSFEIEFPSRYQRLTLGDNTSVYNPLLDTFRFGGVSFGSNFSSYPDFIYWNVPTLRGSAVLPSTVDLYINGINLYQQQVTPGHYSLNTGANIQQSGEAQVVVEDVLGNRTVQSFPVYVTTQLLKPGLNEYNFSAGKLRYDYDYVSDDYREFFGNLYFRRGITDSTTLGTNLNYSKDVQNVGLLWTQAINKYALLDTHAASSHSDWGDGYTFGASLSRSGSRIALGASHKYYSPEYRGLGYSNTTQTVEYDNLAYVSIFNIPLINTLNVNYLERRYHPNANNSFTDSQMLTVGFSRMLGRQTSMSFSYYKDLKMQDSDGAYLTLNYQFDQRRSAQLSHNFEEQTQLRYAQSSLTQNGVDYTLAVRHQQAEGDIGVNAYTALKMPMGNLYLSHDESERFSYSQANYQGALVWLDRKWAMTKYVDNAFALVNVGDIPNVEVLRALRPVGKTNQHGYAFVHDIVPYVNYDVSFDQDQLDLYDSFEYSSQKVIGMNQRGYKVNFPVQRTGLIILRLLTPDQQTFVQGSEVYLSDDATEFVPVGSDGKVHLYGVKAGSYTLKVKTKGGKVCHSSLEVPQIKAGTVPQTRQLDLICQ</sequence>
<dbReference type="Gene3D" id="2.60.40.2610">
    <property type="entry name" value="Outer membrane usher protein FimD, plug domain"/>
    <property type="match status" value="1"/>
</dbReference>
<protein>
    <submittedName>
        <fullName evidence="2">Fimbria/pilus outer membrane usher protein</fullName>
    </submittedName>
</protein>
<evidence type="ECO:0000313" key="2">
    <source>
        <dbReference type="EMBL" id="QGM26880.1"/>
    </source>
</evidence>
<evidence type="ECO:0000256" key="1">
    <source>
        <dbReference type="SAM" id="SignalP"/>
    </source>
</evidence>
<keyword evidence="1" id="KW-0732">Signal</keyword>
<organism evidence="2 3">
    <name type="scientific">Acinetobacter towneri</name>
    <dbReference type="NCBI Taxonomy" id="202956"/>
    <lineage>
        <taxon>Bacteria</taxon>
        <taxon>Pseudomonadati</taxon>
        <taxon>Pseudomonadota</taxon>
        <taxon>Gammaproteobacteria</taxon>
        <taxon>Moraxellales</taxon>
        <taxon>Moraxellaceae</taxon>
        <taxon>Acinetobacter</taxon>
    </lineage>
</organism>